<comment type="caution">
    <text evidence="1">The sequence shown here is derived from an EMBL/GenBank/DDBJ whole genome shotgun (WGS) entry which is preliminary data.</text>
</comment>
<dbReference type="Proteomes" id="UP000319213">
    <property type="component" value="Unassembled WGS sequence"/>
</dbReference>
<evidence type="ECO:0000313" key="1">
    <source>
        <dbReference type="EMBL" id="TQM73562.1"/>
    </source>
</evidence>
<accession>A0A543ISP7</accession>
<name>A0A543ISP7_9ACTN</name>
<dbReference type="SUPFAM" id="SSF48452">
    <property type="entry name" value="TPR-like"/>
    <property type="match status" value="1"/>
</dbReference>
<evidence type="ECO:0008006" key="3">
    <source>
        <dbReference type="Google" id="ProtNLM"/>
    </source>
</evidence>
<keyword evidence="2" id="KW-1185">Reference proteome</keyword>
<reference evidence="1 2" key="1">
    <citation type="submission" date="2019-06" db="EMBL/GenBank/DDBJ databases">
        <title>Sequencing the genomes of 1000 actinobacteria strains.</title>
        <authorList>
            <person name="Klenk H.-P."/>
        </authorList>
    </citation>
    <scope>NUCLEOTIDE SEQUENCE [LARGE SCALE GENOMIC DNA]</scope>
    <source>
        <strain evidence="1 2">DSM 43186</strain>
    </source>
</reference>
<dbReference type="InterPro" id="IPR011990">
    <property type="entry name" value="TPR-like_helical_dom_sf"/>
</dbReference>
<evidence type="ECO:0000313" key="2">
    <source>
        <dbReference type="Proteomes" id="UP000319213"/>
    </source>
</evidence>
<gene>
    <name evidence="1" type="ORF">FHX40_0210</name>
</gene>
<dbReference type="AlphaFoldDB" id="A0A543ISP7"/>
<sequence length="360" mass="39048">MDTESDHSQARGLTALRPDKGVTTERRHLLLLTAVSAGLGAFDQSGGLERWMLRLGLPEGRTVEDWHLACNEHLKAIHTLPPARASADLNADLATLRRRLHSASNATDITELRRVMAVLSSLQANVLSRLGERDEALRWWHTARAAADATGDLHLQLGIRATSGGHALGHGQRDPATVLRLADEALESAGDAHSTGRAFLLCTRAKALATLGRHGDAQATLQECRDVMESEPPAASIMPTVWRMQGGQLEYSEVWVNAEAGDEEATAEACERVLSVVQDYQYRVMSNLQLALCTVRSGGVLEGVRHAATTIGDLPAQYRTNQVDQIGRRLLQAVPAGERHRPAVVELRDLLATGPRHVGV</sequence>
<dbReference type="Gene3D" id="1.25.40.10">
    <property type="entry name" value="Tetratricopeptide repeat domain"/>
    <property type="match status" value="1"/>
</dbReference>
<protein>
    <recommendedName>
        <fullName evidence="3">Tetratricopeptide repeat protein</fullName>
    </recommendedName>
</protein>
<dbReference type="EMBL" id="VFPQ01000001">
    <property type="protein sequence ID" value="TQM73562.1"/>
    <property type="molecule type" value="Genomic_DNA"/>
</dbReference>
<organism evidence="1 2">
    <name type="scientific">Thermopolyspora flexuosa</name>
    <dbReference type="NCBI Taxonomy" id="103836"/>
    <lineage>
        <taxon>Bacteria</taxon>
        <taxon>Bacillati</taxon>
        <taxon>Actinomycetota</taxon>
        <taxon>Actinomycetes</taxon>
        <taxon>Streptosporangiales</taxon>
        <taxon>Streptosporangiaceae</taxon>
        <taxon>Thermopolyspora</taxon>
    </lineage>
</organism>
<proteinExistence type="predicted"/>